<evidence type="ECO:0008006" key="2">
    <source>
        <dbReference type="Google" id="ProtNLM"/>
    </source>
</evidence>
<gene>
    <name evidence="1" type="ORF">EZS27_034876</name>
</gene>
<organism evidence="1">
    <name type="scientific">termite gut metagenome</name>
    <dbReference type="NCBI Taxonomy" id="433724"/>
    <lineage>
        <taxon>unclassified sequences</taxon>
        <taxon>metagenomes</taxon>
        <taxon>organismal metagenomes</taxon>
    </lineage>
</organism>
<sequence length="268" mass="31871">NFGAETISNIKTEWGKITLCIKASFELIKSFSFNNHSLRAKNSAIPIIYYLYVTNYHQDINKDNRYKENKELIKIFLHVSLLNKLFGGSSDGFLLKLKKIIFENGTNNFPFQEIKDVFKGTNRSFNIDDDKLNSILRTSYDSLDSFYILSLLYPKFNFEFKNPNVDHLYPRSLFNEDNYEQLEDEDKIEFYEYHHNIILNLALLSEEQNKSKQDMELNLWIIEQEKYNKDIRNSLLIPENIDLSFGNFEEFILKREIILKDILQQRLK</sequence>
<dbReference type="AlphaFoldDB" id="A0A5J4PYA3"/>
<dbReference type="EMBL" id="SNRY01005613">
    <property type="protein sequence ID" value="KAA6314515.1"/>
    <property type="molecule type" value="Genomic_DNA"/>
</dbReference>
<accession>A0A5J4PYA3</accession>
<name>A0A5J4PYA3_9ZZZZ</name>
<protein>
    <recommendedName>
        <fullName evidence="2">DUF1524 domain-containing protein</fullName>
    </recommendedName>
</protein>
<feature type="non-terminal residue" evidence="1">
    <location>
        <position position="1"/>
    </location>
</feature>
<evidence type="ECO:0000313" key="1">
    <source>
        <dbReference type="EMBL" id="KAA6314515.1"/>
    </source>
</evidence>
<dbReference type="PANTHER" id="PTHR37292">
    <property type="entry name" value="VNG6097C"/>
    <property type="match status" value="1"/>
</dbReference>
<dbReference type="PANTHER" id="PTHR37292:SF2">
    <property type="entry name" value="DUF262 DOMAIN-CONTAINING PROTEIN"/>
    <property type="match status" value="1"/>
</dbReference>
<reference evidence="1" key="1">
    <citation type="submission" date="2019-03" db="EMBL/GenBank/DDBJ databases">
        <title>Single cell metagenomics reveals metabolic interactions within the superorganism composed of flagellate Streblomastix strix and complex community of Bacteroidetes bacteria on its surface.</title>
        <authorList>
            <person name="Treitli S.C."/>
            <person name="Kolisko M."/>
            <person name="Husnik F."/>
            <person name="Keeling P."/>
            <person name="Hampl V."/>
        </authorList>
    </citation>
    <scope>NUCLEOTIDE SEQUENCE</scope>
    <source>
        <strain evidence="1">STM</strain>
    </source>
</reference>
<comment type="caution">
    <text evidence="1">The sequence shown here is derived from an EMBL/GenBank/DDBJ whole genome shotgun (WGS) entry which is preliminary data.</text>
</comment>
<proteinExistence type="predicted"/>